<proteinExistence type="predicted"/>
<evidence type="ECO:0000256" key="3">
    <source>
        <dbReference type="ARBA" id="ARBA00023015"/>
    </source>
</evidence>
<name>A0A384JFH6_BOTFB</name>
<dbReference type="PROSITE" id="PS00463">
    <property type="entry name" value="ZN2_CY6_FUNGAL_1"/>
    <property type="match status" value="1"/>
</dbReference>
<feature type="domain" description="Zn(2)-C6 fungal-type" evidence="7">
    <location>
        <begin position="20"/>
        <end position="48"/>
    </location>
</feature>
<dbReference type="InterPro" id="IPR001138">
    <property type="entry name" value="Zn2Cys6_DnaBD"/>
</dbReference>
<dbReference type="KEGG" id="bfu:BCIN_04g05210"/>
<evidence type="ECO:0000256" key="6">
    <source>
        <dbReference type="ARBA" id="ARBA00023242"/>
    </source>
</evidence>
<dbReference type="OrthoDB" id="3598904at2759"/>
<dbReference type="CDD" id="cd00067">
    <property type="entry name" value="GAL4"/>
    <property type="match status" value="1"/>
</dbReference>
<dbReference type="PANTHER" id="PTHR36206:SF4">
    <property type="entry name" value="HYPOTHETICAL CONSERVED PROTEIN (EUROFUNG)-RELATED"/>
    <property type="match status" value="1"/>
</dbReference>
<dbReference type="PANTHER" id="PTHR36206">
    <property type="entry name" value="ASPERCRYPTIN BIOSYNTHESIS CLUSTER-SPECIFIC TRANSCRIPTION REGULATOR ATNN-RELATED"/>
    <property type="match status" value="1"/>
</dbReference>
<dbReference type="InterPro" id="IPR052360">
    <property type="entry name" value="Transcr_Regulatory_Proteins"/>
</dbReference>
<dbReference type="Pfam" id="PF00172">
    <property type="entry name" value="Zn_clus"/>
    <property type="match status" value="1"/>
</dbReference>
<dbReference type="SUPFAM" id="SSF57701">
    <property type="entry name" value="Zn2/Cys6 DNA-binding domain"/>
    <property type="match status" value="1"/>
</dbReference>
<dbReference type="GeneID" id="5426879"/>
<evidence type="ECO:0000313" key="9">
    <source>
        <dbReference type="Proteomes" id="UP000001798"/>
    </source>
</evidence>
<dbReference type="AlphaFoldDB" id="A0A384JFH6"/>
<accession>A0A384JFH6</accession>
<gene>
    <name evidence="8" type="ORF">BCIN_04g05210</name>
</gene>
<evidence type="ECO:0000256" key="5">
    <source>
        <dbReference type="ARBA" id="ARBA00023163"/>
    </source>
</evidence>
<dbReference type="SMART" id="SM00066">
    <property type="entry name" value="GAL4"/>
    <property type="match status" value="1"/>
</dbReference>
<dbReference type="PROSITE" id="PS50048">
    <property type="entry name" value="ZN2_CY6_FUNGAL_2"/>
    <property type="match status" value="1"/>
</dbReference>
<keyword evidence="3" id="KW-0805">Transcription regulation</keyword>
<keyword evidence="4" id="KW-0238">DNA-binding</keyword>
<keyword evidence="9" id="KW-1185">Reference proteome</keyword>
<keyword evidence="1" id="KW-0479">Metal-binding</keyword>
<dbReference type="Pfam" id="PF11951">
    <property type="entry name" value="Fungal_trans_2"/>
    <property type="match status" value="1"/>
</dbReference>
<dbReference type="InterPro" id="IPR021858">
    <property type="entry name" value="Fun_TF"/>
</dbReference>
<keyword evidence="2" id="KW-0862">Zinc</keyword>
<evidence type="ECO:0000259" key="7">
    <source>
        <dbReference type="PROSITE" id="PS50048"/>
    </source>
</evidence>
<reference evidence="8 9" key="2">
    <citation type="journal article" date="2012" name="Eukaryot. Cell">
        <title>Genome update of Botrytis cinerea strains B05.10 and T4.</title>
        <authorList>
            <person name="Staats M."/>
            <person name="van Kan J.A."/>
        </authorList>
    </citation>
    <scope>NUCLEOTIDE SEQUENCE [LARGE SCALE GENOMIC DNA]</scope>
    <source>
        <strain evidence="8 9">B05.10</strain>
    </source>
</reference>
<reference evidence="8 9" key="3">
    <citation type="journal article" date="2017" name="Mol. Plant Pathol.">
        <title>A gapless genome sequence of the fungus Botrytis cinerea.</title>
        <authorList>
            <person name="Van Kan J.A."/>
            <person name="Stassen J.H."/>
            <person name="Mosbach A."/>
            <person name="Van Der Lee T.A."/>
            <person name="Faino L."/>
            <person name="Farmer A.D."/>
            <person name="Papasotiriou D.G."/>
            <person name="Zhou S."/>
            <person name="Seidl M.F."/>
            <person name="Cottam E."/>
            <person name="Edel D."/>
            <person name="Hahn M."/>
            <person name="Schwartz D.C."/>
            <person name="Dietrich R.A."/>
            <person name="Widdison S."/>
            <person name="Scalliet G."/>
        </authorList>
    </citation>
    <scope>NUCLEOTIDE SEQUENCE [LARGE SCALE GENOMIC DNA]</scope>
    <source>
        <strain evidence="8 9">B05.10</strain>
    </source>
</reference>
<dbReference type="GO" id="GO:0000981">
    <property type="term" value="F:DNA-binding transcription factor activity, RNA polymerase II-specific"/>
    <property type="evidence" value="ECO:0007669"/>
    <property type="project" value="InterPro"/>
</dbReference>
<protein>
    <recommendedName>
        <fullName evidence="7">Zn(2)-C6 fungal-type domain-containing protein</fullName>
    </recommendedName>
</protein>
<keyword evidence="5" id="KW-0804">Transcription</keyword>
<evidence type="ECO:0000256" key="2">
    <source>
        <dbReference type="ARBA" id="ARBA00022833"/>
    </source>
</evidence>
<dbReference type="GO" id="GO:0008270">
    <property type="term" value="F:zinc ion binding"/>
    <property type="evidence" value="ECO:0007669"/>
    <property type="project" value="InterPro"/>
</dbReference>
<sequence>MSEMSDYVRKRASRPKVRSGCVTCKFRRLKCDEGKPACFRCSNSGIRCRGYTIQAPISTKKKEIVRQSLVPIRPAPPTLPNHEPSYLNLSEQEWLYFQDFASTTSTDPYGMIADATRRAARSIESFFWAEVVLQESFSTPCIRHGIVAISALVRSFQMDSASSQQIQDHEHFALKQYGKALQSTRDFIADTESTAERSRTLFIASVILAHFDCFYGNRDLAISHMQCARSLLTKETSKLLDYRFVSILMSLDSVNYSTMGFESEFSYRQAIFGKEQIHIPELFLSIEEAVETRSILVARANNLYIEMFKYRFTPRGKIPRSAIKLRDYYVAQLRQWDTVFRRSTWISDCKPDISGHPVLRPDSLRLRVLISIIKLATSLNEPQSVTDKLLEPFQYIVSYTRDIIDYEKHSLRRKSSFDFDIRTTIPLFVVTLYCRNSPALRGEALKLLLSSHRREGAWDSRVIARIAIWKMALEQPGMDKSGTIRENARYYGESFEVDRWNREIRVTCRQNDESLPEGYRIVTDILQYGEIADELLRSSLDQVTPSNI</sequence>
<evidence type="ECO:0000256" key="4">
    <source>
        <dbReference type="ARBA" id="ARBA00023125"/>
    </source>
</evidence>
<dbReference type="EMBL" id="CP009808">
    <property type="protein sequence ID" value="ATZ49363.1"/>
    <property type="molecule type" value="Genomic_DNA"/>
</dbReference>
<organism evidence="8 9">
    <name type="scientific">Botryotinia fuckeliana (strain B05.10)</name>
    <name type="common">Noble rot fungus</name>
    <name type="synonym">Botrytis cinerea</name>
    <dbReference type="NCBI Taxonomy" id="332648"/>
    <lineage>
        <taxon>Eukaryota</taxon>
        <taxon>Fungi</taxon>
        <taxon>Dikarya</taxon>
        <taxon>Ascomycota</taxon>
        <taxon>Pezizomycotina</taxon>
        <taxon>Leotiomycetes</taxon>
        <taxon>Helotiales</taxon>
        <taxon>Sclerotiniaceae</taxon>
        <taxon>Botrytis</taxon>
    </lineage>
</organism>
<dbReference type="VEuPathDB" id="FungiDB:Bcin04g05210"/>
<reference evidence="8 9" key="1">
    <citation type="journal article" date="2011" name="PLoS Genet.">
        <title>Genomic analysis of the necrotrophic fungal pathogens Sclerotinia sclerotiorum and Botrytis cinerea.</title>
        <authorList>
            <person name="Amselem J."/>
            <person name="Cuomo C.A."/>
            <person name="van Kan J.A."/>
            <person name="Viaud M."/>
            <person name="Benito E.P."/>
            <person name="Couloux A."/>
            <person name="Coutinho P.M."/>
            <person name="de Vries R.P."/>
            <person name="Dyer P.S."/>
            <person name="Fillinger S."/>
            <person name="Fournier E."/>
            <person name="Gout L."/>
            <person name="Hahn M."/>
            <person name="Kohn L."/>
            <person name="Lapalu N."/>
            <person name="Plummer K.M."/>
            <person name="Pradier J.M."/>
            <person name="Quevillon E."/>
            <person name="Sharon A."/>
            <person name="Simon A."/>
            <person name="ten Have A."/>
            <person name="Tudzynski B."/>
            <person name="Tudzynski P."/>
            <person name="Wincker P."/>
            <person name="Andrew M."/>
            <person name="Anthouard V."/>
            <person name="Beever R.E."/>
            <person name="Beffa R."/>
            <person name="Benoit I."/>
            <person name="Bouzid O."/>
            <person name="Brault B."/>
            <person name="Chen Z."/>
            <person name="Choquer M."/>
            <person name="Collemare J."/>
            <person name="Cotton P."/>
            <person name="Danchin E.G."/>
            <person name="Da Silva C."/>
            <person name="Gautier A."/>
            <person name="Giraud C."/>
            <person name="Giraud T."/>
            <person name="Gonzalez C."/>
            <person name="Grossetete S."/>
            <person name="Guldener U."/>
            <person name="Henrissat B."/>
            <person name="Howlett B.J."/>
            <person name="Kodira C."/>
            <person name="Kretschmer M."/>
            <person name="Lappartient A."/>
            <person name="Leroch M."/>
            <person name="Levis C."/>
            <person name="Mauceli E."/>
            <person name="Neuveglise C."/>
            <person name="Oeser B."/>
            <person name="Pearson M."/>
            <person name="Poulain J."/>
            <person name="Poussereau N."/>
            <person name="Quesneville H."/>
            <person name="Rascle C."/>
            <person name="Schumacher J."/>
            <person name="Segurens B."/>
            <person name="Sexton A."/>
            <person name="Silva E."/>
            <person name="Sirven C."/>
            <person name="Soanes D.M."/>
            <person name="Talbot N.J."/>
            <person name="Templeton M."/>
            <person name="Yandava C."/>
            <person name="Yarden O."/>
            <person name="Zeng Q."/>
            <person name="Rollins J.A."/>
            <person name="Lebrun M.H."/>
            <person name="Dickman M."/>
        </authorList>
    </citation>
    <scope>NUCLEOTIDE SEQUENCE [LARGE SCALE GENOMIC DNA]</scope>
    <source>
        <strain evidence="8 9">B05.10</strain>
    </source>
</reference>
<dbReference type="RefSeq" id="XP_024548433.1">
    <property type="nucleotide sequence ID" value="XM_024692654.1"/>
</dbReference>
<dbReference type="InterPro" id="IPR036864">
    <property type="entry name" value="Zn2-C6_fun-type_DNA-bd_sf"/>
</dbReference>
<keyword evidence="6" id="KW-0539">Nucleus</keyword>
<dbReference type="Gene3D" id="4.10.240.10">
    <property type="entry name" value="Zn(2)-C6 fungal-type DNA-binding domain"/>
    <property type="match status" value="1"/>
</dbReference>
<evidence type="ECO:0000313" key="8">
    <source>
        <dbReference type="EMBL" id="ATZ49363.1"/>
    </source>
</evidence>
<dbReference type="GO" id="GO:0003677">
    <property type="term" value="F:DNA binding"/>
    <property type="evidence" value="ECO:0007669"/>
    <property type="project" value="UniProtKB-KW"/>
</dbReference>
<dbReference type="Proteomes" id="UP000001798">
    <property type="component" value="Chromosome 4"/>
</dbReference>
<evidence type="ECO:0000256" key="1">
    <source>
        <dbReference type="ARBA" id="ARBA00022723"/>
    </source>
</evidence>